<evidence type="ECO:0000259" key="11">
    <source>
        <dbReference type="PROSITE" id="PS51319"/>
    </source>
</evidence>
<feature type="compositionally biased region" description="Basic residues" evidence="10">
    <location>
        <begin position="38"/>
        <end position="62"/>
    </location>
</feature>
<name>A0AAV3ZW38_9GAST</name>
<feature type="compositionally biased region" description="Basic residues" evidence="10">
    <location>
        <begin position="433"/>
        <end position="446"/>
    </location>
</feature>
<dbReference type="GO" id="GO:0006397">
    <property type="term" value="P:mRNA processing"/>
    <property type="evidence" value="ECO:0007669"/>
    <property type="project" value="UniProtKB-KW"/>
</dbReference>
<protein>
    <submittedName>
        <fullName evidence="12">Protein iws1 homolog</fullName>
    </submittedName>
</protein>
<evidence type="ECO:0000256" key="4">
    <source>
        <dbReference type="ARBA" id="ARBA00023015"/>
    </source>
</evidence>
<accession>A0AAV3ZW38</accession>
<keyword evidence="6" id="KW-0508">mRNA splicing</keyword>
<comment type="subcellular location">
    <subcellularLocation>
        <location evidence="9">Nucleus</location>
    </subcellularLocation>
</comment>
<gene>
    <name evidence="12" type="ORF">PoB_002462900</name>
</gene>
<feature type="compositionally biased region" description="Acidic residues" evidence="10">
    <location>
        <begin position="153"/>
        <end position="167"/>
    </location>
</feature>
<evidence type="ECO:0000313" key="13">
    <source>
        <dbReference type="Proteomes" id="UP000735302"/>
    </source>
</evidence>
<evidence type="ECO:0000256" key="10">
    <source>
        <dbReference type="SAM" id="MobiDB-lite"/>
    </source>
</evidence>
<dbReference type="InterPro" id="IPR035441">
    <property type="entry name" value="TFIIS/LEDGF_dom_sf"/>
</dbReference>
<evidence type="ECO:0000256" key="2">
    <source>
        <dbReference type="ARBA" id="ARBA00022664"/>
    </source>
</evidence>
<keyword evidence="1" id="KW-0813">Transport</keyword>
<evidence type="ECO:0000256" key="8">
    <source>
        <dbReference type="ARBA" id="ARBA00037992"/>
    </source>
</evidence>
<feature type="domain" description="TFIIS N-terminal" evidence="11">
    <location>
        <begin position="268"/>
        <end position="346"/>
    </location>
</feature>
<feature type="region of interest" description="Disordered" evidence="10">
    <location>
        <begin position="418"/>
        <end position="472"/>
    </location>
</feature>
<dbReference type="FunFam" id="1.20.930.10:FF:000001">
    <property type="entry name" value="IWS1, SUPT6H interacting protein"/>
    <property type="match status" value="1"/>
</dbReference>
<evidence type="ECO:0000256" key="7">
    <source>
        <dbReference type="ARBA" id="ARBA00023242"/>
    </source>
</evidence>
<dbReference type="GO" id="GO:0016973">
    <property type="term" value="P:poly(A)+ mRNA export from nucleus"/>
    <property type="evidence" value="ECO:0007669"/>
    <property type="project" value="TreeGrafter"/>
</dbReference>
<dbReference type="PANTHER" id="PTHR46010:SF1">
    <property type="entry name" value="PROTEIN IWS1 HOMOLOG"/>
    <property type="match status" value="1"/>
</dbReference>
<evidence type="ECO:0000256" key="9">
    <source>
        <dbReference type="PROSITE-ProRule" id="PRU00649"/>
    </source>
</evidence>
<dbReference type="PANTHER" id="PTHR46010">
    <property type="entry name" value="PROTEIN IWS1 HOMOLOG"/>
    <property type="match status" value="1"/>
</dbReference>
<evidence type="ECO:0000256" key="6">
    <source>
        <dbReference type="ARBA" id="ARBA00023187"/>
    </source>
</evidence>
<keyword evidence="4" id="KW-0805">Transcription regulation</keyword>
<evidence type="ECO:0000256" key="5">
    <source>
        <dbReference type="ARBA" id="ARBA00023163"/>
    </source>
</evidence>
<organism evidence="12 13">
    <name type="scientific">Plakobranchus ocellatus</name>
    <dbReference type="NCBI Taxonomy" id="259542"/>
    <lineage>
        <taxon>Eukaryota</taxon>
        <taxon>Metazoa</taxon>
        <taxon>Spiralia</taxon>
        <taxon>Lophotrochozoa</taxon>
        <taxon>Mollusca</taxon>
        <taxon>Gastropoda</taxon>
        <taxon>Heterobranchia</taxon>
        <taxon>Euthyneura</taxon>
        <taxon>Panpulmonata</taxon>
        <taxon>Sacoglossa</taxon>
        <taxon>Placobranchoidea</taxon>
        <taxon>Plakobranchidae</taxon>
        <taxon>Plakobranchus</taxon>
    </lineage>
</organism>
<dbReference type="AlphaFoldDB" id="A0AAV3ZW38"/>
<feature type="region of interest" description="Disordered" evidence="10">
    <location>
        <begin position="38"/>
        <end position="99"/>
    </location>
</feature>
<feature type="compositionally biased region" description="Basic residues" evidence="10">
    <location>
        <begin position="70"/>
        <end position="80"/>
    </location>
</feature>
<evidence type="ECO:0000313" key="12">
    <source>
        <dbReference type="EMBL" id="GFN98123.1"/>
    </source>
</evidence>
<evidence type="ECO:0000256" key="1">
    <source>
        <dbReference type="ARBA" id="ARBA00022448"/>
    </source>
</evidence>
<dbReference type="Pfam" id="PF08711">
    <property type="entry name" value="Med26"/>
    <property type="match status" value="1"/>
</dbReference>
<keyword evidence="13" id="KW-1185">Reference proteome</keyword>
<feature type="compositionally biased region" description="Basic and acidic residues" evidence="10">
    <location>
        <begin position="355"/>
        <end position="367"/>
    </location>
</feature>
<proteinExistence type="inferred from homology"/>
<dbReference type="PROSITE" id="PS51319">
    <property type="entry name" value="TFIIS_N"/>
    <property type="match status" value="1"/>
</dbReference>
<dbReference type="EMBL" id="BLXT01002832">
    <property type="protein sequence ID" value="GFN98123.1"/>
    <property type="molecule type" value="Genomic_DNA"/>
</dbReference>
<keyword evidence="2" id="KW-0507">mRNA processing</keyword>
<keyword evidence="5" id="KW-0804">Transcription</keyword>
<sequence length="472" mass="53933">MAMKVAKSKMSFLPTFLALVTRMKSLRALMPVKFQKRRKRKKVKHHGKKIGRLNRNSNKLKKKEGQTKAYLKRWGGRFGHRNSQASPVGKGDGNEGGQEQDELFADIFGSSDEDEEFEGFDASEVPKKEKKKKSAIKSDDENEDGATGIPDDGVVDPDAGADSDENLDELRKDGESGMFVSDFDLMMAKKKEEMQKQRRKRKDVDLINDNDDLIADLIVKMKEAANMDRELNQKRQLAINKIRMLTYVINQLKKSDLHGIFLESGILGAITEWLAPLPDKSLPHLNIREQLLQILQQFPALHSDLLKSSGIGKAIMYLFKHPKETKNNKIIAGKLINEWSRPIFSLTSNYKNLSREEREQRDYDQLPKRRRTSLEGGQTPRRDIDKALAGEKKALRPGDPGWVYRARVPMPSNRDYVVRPTTSSEYQPPAKGASKKKISRYERHKRSFLDKKRLNKTQKAVGMSIEGRNMEL</sequence>
<feature type="region of interest" description="Disordered" evidence="10">
    <location>
        <begin position="115"/>
        <end position="173"/>
    </location>
</feature>
<keyword evidence="3" id="KW-0509">mRNA transport</keyword>
<comment type="caution">
    <text evidence="12">The sequence shown here is derived from an EMBL/GenBank/DDBJ whole genome shotgun (WGS) entry which is preliminary data.</text>
</comment>
<keyword evidence="7 9" id="KW-0539">Nucleus</keyword>
<dbReference type="Proteomes" id="UP000735302">
    <property type="component" value="Unassembled WGS sequence"/>
</dbReference>
<feature type="region of interest" description="Disordered" evidence="10">
    <location>
        <begin position="355"/>
        <end position="384"/>
    </location>
</feature>
<reference evidence="12 13" key="1">
    <citation type="journal article" date="2021" name="Elife">
        <title>Chloroplast acquisition without the gene transfer in kleptoplastic sea slugs, Plakobranchus ocellatus.</title>
        <authorList>
            <person name="Maeda T."/>
            <person name="Takahashi S."/>
            <person name="Yoshida T."/>
            <person name="Shimamura S."/>
            <person name="Takaki Y."/>
            <person name="Nagai Y."/>
            <person name="Toyoda A."/>
            <person name="Suzuki Y."/>
            <person name="Arimoto A."/>
            <person name="Ishii H."/>
            <person name="Satoh N."/>
            <person name="Nishiyama T."/>
            <person name="Hasebe M."/>
            <person name="Maruyama T."/>
            <person name="Minagawa J."/>
            <person name="Obokata J."/>
            <person name="Shigenobu S."/>
        </authorList>
    </citation>
    <scope>NUCLEOTIDE SEQUENCE [LARGE SCALE GENOMIC DNA]</scope>
</reference>
<comment type="similarity">
    <text evidence="8">Belongs to the IWS1 family.</text>
</comment>
<dbReference type="GO" id="GO:0008380">
    <property type="term" value="P:RNA splicing"/>
    <property type="evidence" value="ECO:0007669"/>
    <property type="project" value="UniProtKB-KW"/>
</dbReference>
<evidence type="ECO:0000256" key="3">
    <source>
        <dbReference type="ARBA" id="ARBA00022816"/>
    </source>
</evidence>
<dbReference type="Gene3D" id="1.20.930.10">
    <property type="entry name" value="Conserved domain common to transcription factors TFIIS, elongin A, CRSP70"/>
    <property type="match status" value="1"/>
</dbReference>
<dbReference type="InterPro" id="IPR017923">
    <property type="entry name" value="TFIIS_N"/>
</dbReference>
<dbReference type="InterPro" id="IPR051037">
    <property type="entry name" value="RNAPII_TF_IWS1"/>
</dbReference>
<dbReference type="GO" id="GO:0005634">
    <property type="term" value="C:nucleus"/>
    <property type="evidence" value="ECO:0007669"/>
    <property type="project" value="UniProtKB-SubCell"/>
</dbReference>